<name>A0A0E9Q1V7_ANGAN</name>
<reference evidence="2" key="1">
    <citation type="submission" date="2014-11" db="EMBL/GenBank/DDBJ databases">
        <authorList>
            <person name="Amaro Gonzalez C."/>
        </authorList>
    </citation>
    <scope>NUCLEOTIDE SEQUENCE</scope>
</reference>
<reference evidence="2" key="2">
    <citation type="journal article" date="2015" name="Fish Shellfish Immunol.">
        <title>Early steps in the European eel (Anguilla anguilla)-Vibrio vulnificus interaction in the gills: Role of the RtxA13 toxin.</title>
        <authorList>
            <person name="Callol A."/>
            <person name="Pajuelo D."/>
            <person name="Ebbesson L."/>
            <person name="Teles M."/>
            <person name="MacKenzie S."/>
            <person name="Amaro C."/>
        </authorList>
    </citation>
    <scope>NUCLEOTIDE SEQUENCE</scope>
</reference>
<keyword evidence="1" id="KW-1133">Transmembrane helix</keyword>
<keyword evidence="1" id="KW-0472">Membrane</keyword>
<evidence type="ECO:0000256" key="1">
    <source>
        <dbReference type="SAM" id="Phobius"/>
    </source>
</evidence>
<organism evidence="2">
    <name type="scientific">Anguilla anguilla</name>
    <name type="common">European freshwater eel</name>
    <name type="synonym">Muraena anguilla</name>
    <dbReference type="NCBI Taxonomy" id="7936"/>
    <lineage>
        <taxon>Eukaryota</taxon>
        <taxon>Metazoa</taxon>
        <taxon>Chordata</taxon>
        <taxon>Craniata</taxon>
        <taxon>Vertebrata</taxon>
        <taxon>Euteleostomi</taxon>
        <taxon>Actinopterygii</taxon>
        <taxon>Neopterygii</taxon>
        <taxon>Teleostei</taxon>
        <taxon>Anguilliformes</taxon>
        <taxon>Anguillidae</taxon>
        <taxon>Anguilla</taxon>
    </lineage>
</organism>
<proteinExistence type="predicted"/>
<feature type="transmembrane region" description="Helical" evidence="1">
    <location>
        <begin position="6"/>
        <end position="28"/>
    </location>
</feature>
<accession>A0A0E9Q1V7</accession>
<dbReference type="AlphaFoldDB" id="A0A0E9Q1V7"/>
<evidence type="ECO:0000313" key="2">
    <source>
        <dbReference type="EMBL" id="JAH10300.1"/>
    </source>
</evidence>
<keyword evidence="1" id="KW-0812">Transmembrane</keyword>
<protein>
    <submittedName>
        <fullName evidence="2">Uncharacterized protein</fullName>
    </submittedName>
</protein>
<sequence length="68" mass="8208">MSPVAVGLKMYFLSGINLIAYSLISWLITKKCPNQFESYERKGYRLKIKYSKNKTHNFCRRLYQKEYF</sequence>
<dbReference type="EMBL" id="GBXM01098277">
    <property type="protein sequence ID" value="JAH10300.1"/>
    <property type="molecule type" value="Transcribed_RNA"/>
</dbReference>